<evidence type="ECO:0008006" key="3">
    <source>
        <dbReference type="Google" id="ProtNLM"/>
    </source>
</evidence>
<accession>A0A091K9I9</accession>
<feature type="non-terminal residue" evidence="1">
    <location>
        <position position="111"/>
    </location>
</feature>
<dbReference type="PANTHER" id="PTHR33395:SF22">
    <property type="entry name" value="REVERSE TRANSCRIPTASE DOMAIN-CONTAINING PROTEIN"/>
    <property type="match status" value="1"/>
</dbReference>
<dbReference type="GO" id="GO:0061343">
    <property type="term" value="P:cell adhesion involved in heart morphogenesis"/>
    <property type="evidence" value="ECO:0007669"/>
    <property type="project" value="TreeGrafter"/>
</dbReference>
<feature type="non-terminal residue" evidence="1">
    <location>
        <position position="1"/>
    </location>
</feature>
<keyword evidence="2" id="KW-1185">Reference proteome</keyword>
<evidence type="ECO:0000313" key="2">
    <source>
        <dbReference type="Proteomes" id="UP000053615"/>
    </source>
</evidence>
<dbReference type="AlphaFoldDB" id="A0A091K9I9"/>
<dbReference type="GO" id="GO:0007508">
    <property type="term" value="P:larval heart development"/>
    <property type="evidence" value="ECO:0007669"/>
    <property type="project" value="TreeGrafter"/>
</dbReference>
<evidence type="ECO:0000313" key="1">
    <source>
        <dbReference type="EMBL" id="KFP33016.1"/>
    </source>
</evidence>
<dbReference type="PANTHER" id="PTHR33395">
    <property type="entry name" value="TRANSCRIPTASE, PUTATIVE-RELATED-RELATED"/>
    <property type="match status" value="1"/>
</dbReference>
<dbReference type="Proteomes" id="UP000053615">
    <property type="component" value="Unassembled WGS sequence"/>
</dbReference>
<sequence>PPTIQEEMVSDLLLHTDVYKSIRPDGVHPRVLRELAGLLAQPLPIIYQQSWLTEEVPSDWKSASITPRYKKGRKDDLGNYRSVRLTSVPGKLMGQTILNSIILHMQDNQVI</sequence>
<organism evidence="1 2">
    <name type="scientific">Colius striatus</name>
    <name type="common">Speckled mousebird</name>
    <dbReference type="NCBI Taxonomy" id="57412"/>
    <lineage>
        <taxon>Eukaryota</taxon>
        <taxon>Metazoa</taxon>
        <taxon>Chordata</taxon>
        <taxon>Craniata</taxon>
        <taxon>Vertebrata</taxon>
        <taxon>Euteleostomi</taxon>
        <taxon>Archelosauria</taxon>
        <taxon>Archosauria</taxon>
        <taxon>Dinosauria</taxon>
        <taxon>Saurischia</taxon>
        <taxon>Theropoda</taxon>
        <taxon>Coelurosauria</taxon>
        <taxon>Aves</taxon>
        <taxon>Neognathae</taxon>
        <taxon>Neoaves</taxon>
        <taxon>Telluraves</taxon>
        <taxon>Coraciimorphae</taxon>
        <taxon>Coliiformes</taxon>
        <taxon>Coliidae</taxon>
        <taxon>Colius</taxon>
    </lineage>
</organism>
<dbReference type="EMBL" id="KK548319">
    <property type="protein sequence ID" value="KFP33016.1"/>
    <property type="molecule type" value="Genomic_DNA"/>
</dbReference>
<protein>
    <recommendedName>
        <fullName evidence="3">RNA-directed DNA polymerase from mobile element jockey</fullName>
    </recommendedName>
</protein>
<proteinExistence type="predicted"/>
<reference evidence="1 2" key="1">
    <citation type="submission" date="2014-04" db="EMBL/GenBank/DDBJ databases">
        <title>Genome evolution of avian class.</title>
        <authorList>
            <person name="Zhang G."/>
            <person name="Li C."/>
        </authorList>
    </citation>
    <scope>NUCLEOTIDE SEQUENCE [LARGE SCALE GENOMIC DNA]</scope>
    <source>
        <strain evidence="1">BGI_N325</strain>
    </source>
</reference>
<dbReference type="GO" id="GO:0031012">
    <property type="term" value="C:extracellular matrix"/>
    <property type="evidence" value="ECO:0007669"/>
    <property type="project" value="TreeGrafter"/>
</dbReference>
<name>A0A091K9I9_COLST</name>
<gene>
    <name evidence="1" type="ORF">N325_08440</name>
</gene>